<evidence type="ECO:0000256" key="1">
    <source>
        <dbReference type="PIRSR" id="PIRSR038925-1"/>
    </source>
</evidence>
<feature type="binding site" evidence="1">
    <location>
        <position position="238"/>
    </location>
    <ligand>
        <name>ATP</name>
        <dbReference type="ChEBI" id="CHEBI:30616"/>
    </ligand>
</feature>
<name>H0R6H3_9ACTN</name>
<feature type="binding site" evidence="1">
    <location>
        <position position="71"/>
    </location>
    <ligand>
        <name>ATP</name>
        <dbReference type="ChEBI" id="CHEBI:30616"/>
    </ligand>
</feature>
<dbReference type="Pfam" id="PF21248">
    <property type="entry name" value="SoFic-like_C"/>
    <property type="match status" value="1"/>
</dbReference>
<feature type="binding site" evidence="3">
    <location>
        <begin position="200"/>
        <end position="207"/>
    </location>
    <ligand>
        <name>ATP</name>
        <dbReference type="ChEBI" id="CHEBI:30616"/>
    </ligand>
</feature>
<accession>H0R6H3</accession>
<keyword evidence="6" id="KW-1185">Reference proteome</keyword>
<comment type="caution">
    <text evidence="5">The sequence shown here is derived from an EMBL/GenBank/DDBJ whole genome shotgun (WGS) entry which is preliminary data.</text>
</comment>
<dbReference type="eggNOG" id="COG3177">
    <property type="taxonomic scope" value="Bacteria"/>
</dbReference>
<dbReference type="InterPro" id="IPR003812">
    <property type="entry name" value="Fido"/>
</dbReference>
<dbReference type="AlphaFoldDB" id="H0R6H3"/>
<evidence type="ECO:0000256" key="2">
    <source>
        <dbReference type="PIRSR" id="PIRSR640198-1"/>
    </source>
</evidence>
<dbReference type="Gene3D" id="1.10.3290.10">
    <property type="entry name" value="Fido-like domain"/>
    <property type="match status" value="1"/>
</dbReference>
<dbReference type="InterPro" id="IPR036388">
    <property type="entry name" value="WH-like_DNA-bd_sf"/>
</dbReference>
<reference evidence="5 6" key="1">
    <citation type="submission" date="2011-12" db="EMBL/GenBank/DDBJ databases">
        <title>Whole genome shotgun sequence of Gordonia effusa NBRC 100432.</title>
        <authorList>
            <person name="Yoshida I."/>
            <person name="Takarada H."/>
            <person name="Hosoyama A."/>
            <person name="Tsuchikane K."/>
            <person name="Katsumata H."/>
            <person name="Yamazaki S."/>
            <person name="Fujita N."/>
        </authorList>
    </citation>
    <scope>NUCLEOTIDE SEQUENCE [LARGE SCALE GENOMIC DNA]</scope>
    <source>
        <strain evidence="5 6">NBRC 100432</strain>
    </source>
</reference>
<dbReference type="STRING" id="1077974.GOEFS_124_00060"/>
<dbReference type="EMBL" id="BAEH01000124">
    <property type="protein sequence ID" value="GAB20674.1"/>
    <property type="molecule type" value="Genomic_DNA"/>
</dbReference>
<dbReference type="OrthoDB" id="9813719at2"/>
<organism evidence="5 6">
    <name type="scientific">Gordonia effusa NBRC 100432</name>
    <dbReference type="NCBI Taxonomy" id="1077974"/>
    <lineage>
        <taxon>Bacteria</taxon>
        <taxon>Bacillati</taxon>
        <taxon>Actinomycetota</taxon>
        <taxon>Actinomycetes</taxon>
        <taxon>Mycobacteriales</taxon>
        <taxon>Gordoniaceae</taxon>
        <taxon>Gordonia</taxon>
    </lineage>
</organism>
<dbReference type="Pfam" id="PF13784">
    <property type="entry name" value="Fic_N"/>
    <property type="match status" value="1"/>
</dbReference>
<dbReference type="InterPro" id="IPR048770">
    <property type="entry name" value="SoFic-like_C"/>
</dbReference>
<evidence type="ECO:0000256" key="3">
    <source>
        <dbReference type="PIRSR" id="PIRSR640198-2"/>
    </source>
</evidence>
<dbReference type="Proteomes" id="UP000035034">
    <property type="component" value="Unassembled WGS sequence"/>
</dbReference>
<feature type="active site" evidence="2">
    <location>
        <position position="196"/>
    </location>
</feature>
<evidence type="ECO:0000313" key="5">
    <source>
        <dbReference type="EMBL" id="GAB20674.1"/>
    </source>
</evidence>
<dbReference type="PANTHER" id="PTHR13504">
    <property type="entry name" value="FIDO DOMAIN-CONTAINING PROTEIN DDB_G0283145"/>
    <property type="match status" value="1"/>
</dbReference>
<keyword evidence="1" id="KW-0067">ATP-binding</keyword>
<keyword evidence="1" id="KW-0547">Nucleotide-binding</keyword>
<dbReference type="SUPFAM" id="SSF140931">
    <property type="entry name" value="Fic-like"/>
    <property type="match status" value="1"/>
</dbReference>
<dbReference type="PIRSF" id="PIRSF038925">
    <property type="entry name" value="AMP-prot_trans"/>
    <property type="match status" value="1"/>
</dbReference>
<dbReference type="Gene3D" id="1.10.10.10">
    <property type="entry name" value="Winged helix-like DNA-binding domain superfamily/Winged helix DNA-binding domain"/>
    <property type="match status" value="1"/>
</dbReference>
<feature type="binding site" evidence="1">
    <location>
        <position position="196"/>
    </location>
    <ligand>
        <name>ATP</name>
        <dbReference type="ChEBI" id="CHEBI:30616"/>
    </ligand>
</feature>
<feature type="domain" description="Fido" evidence="4">
    <location>
        <begin position="116"/>
        <end position="260"/>
    </location>
</feature>
<protein>
    <recommendedName>
        <fullName evidence="4">Fido domain-containing protein</fullName>
    </recommendedName>
</protein>
<dbReference type="InterPro" id="IPR025758">
    <property type="entry name" value="Fic/DOC_N"/>
</dbReference>
<evidence type="ECO:0000313" key="6">
    <source>
        <dbReference type="Proteomes" id="UP000035034"/>
    </source>
</evidence>
<proteinExistence type="predicted"/>
<evidence type="ECO:0000259" key="4">
    <source>
        <dbReference type="PROSITE" id="PS51459"/>
    </source>
</evidence>
<gene>
    <name evidence="5" type="ORF">GOEFS_124_00060</name>
</gene>
<dbReference type="Pfam" id="PF02661">
    <property type="entry name" value="Fic"/>
    <property type="match status" value="1"/>
</dbReference>
<dbReference type="PANTHER" id="PTHR13504:SF35">
    <property type="entry name" value="PROTEIN ADENYLYLTRANSFERASE SOFIC"/>
    <property type="match status" value="1"/>
</dbReference>
<dbReference type="PROSITE" id="PS51459">
    <property type="entry name" value="FIDO"/>
    <property type="match status" value="1"/>
</dbReference>
<sequence>MPRTWDPDVPYNTLAPPPTLDLLETPRVLKAAIGANTALAKLDQSAMSIPNPAVLINTIPLLEAQASSEIENIVTTADDLFRFRGDEGTADAATRETLRYRTALRVGYEHTRERGLSATTAIEVCSVIKGREMRIRDRPGTRLANPLTGAVTYSPPEGTDVILDKLKDWETFVHGTDEMDALVRMAVAHYQFEAIHPFSDGNGRTGRILNILMLNEAGLLREPILYLSRYVIATKDEYYRNLLAVTVSQEWEQWVLYMLRGVRVTALSATQKIAAVRSLQDEFARSAREVSKGGADFEFQNVLFEQPYCRIKTVMERCAVSRPTATGWLTSMSEAGLLEEIRAGRDRLFVNRQLLDLLTRIEQVVL</sequence>
<dbReference type="RefSeq" id="WP_007320009.1">
    <property type="nucleotide sequence ID" value="NZ_BAEH01000124.1"/>
</dbReference>
<feature type="binding site" evidence="1">
    <location>
        <begin position="201"/>
        <end position="207"/>
    </location>
    <ligand>
        <name>ATP</name>
        <dbReference type="ChEBI" id="CHEBI:30616"/>
    </ligand>
</feature>
<dbReference type="InterPro" id="IPR036597">
    <property type="entry name" value="Fido-like_dom_sf"/>
</dbReference>
<dbReference type="InterPro" id="IPR026287">
    <property type="entry name" value="SoFic-like"/>
</dbReference>
<dbReference type="GO" id="GO:0005524">
    <property type="term" value="F:ATP binding"/>
    <property type="evidence" value="ECO:0007669"/>
    <property type="project" value="UniProtKB-KW"/>
</dbReference>
<dbReference type="InterPro" id="IPR040198">
    <property type="entry name" value="Fido_containing"/>
</dbReference>